<proteinExistence type="inferred from homology"/>
<dbReference type="Proteomes" id="UP000551758">
    <property type="component" value="Unassembled WGS sequence"/>
</dbReference>
<reference evidence="8 9" key="1">
    <citation type="journal article" date="2020" name="Mol. Biol. Evol.">
        <title>Interspecific Gene Flow and the Evolution of Specialization in Black and White Rhinoceros.</title>
        <authorList>
            <person name="Moodley Y."/>
            <person name="Westbury M.V."/>
            <person name="Russo I.M."/>
            <person name="Gopalakrishnan S."/>
            <person name="Rakotoarivelo A."/>
            <person name="Olsen R.A."/>
            <person name="Prost S."/>
            <person name="Tunstall T."/>
            <person name="Ryder O.A."/>
            <person name="Dalen L."/>
            <person name="Bruford M.W."/>
        </authorList>
    </citation>
    <scope>NUCLEOTIDE SEQUENCE [LARGE SCALE GENOMIC DNA]</scope>
    <source>
        <strain evidence="8">SBR-YM</strain>
        <tissue evidence="8">Skin</tissue>
    </source>
</reference>
<comment type="subcellular location">
    <subcellularLocation>
        <location evidence="2">Chromosome</location>
        <location evidence="2">Centromere</location>
    </subcellularLocation>
    <subcellularLocation>
        <location evidence="1">Nucleus</location>
    </subcellularLocation>
</comment>
<keyword evidence="4" id="KW-0158">Chromosome</keyword>
<gene>
    <name evidence="8" type="ORF">HPG69_017675</name>
</gene>
<evidence type="ECO:0000313" key="8">
    <source>
        <dbReference type="EMBL" id="KAF5927200.1"/>
    </source>
</evidence>
<keyword evidence="7" id="KW-0137">Centromere</keyword>
<name>A0A7J7FGP3_DICBM</name>
<keyword evidence="9" id="KW-1185">Reference proteome</keyword>
<dbReference type="EMBL" id="JACDTQ010000582">
    <property type="protein sequence ID" value="KAF5927200.1"/>
    <property type="molecule type" value="Genomic_DNA"/>
</dbReference>
<dbReference type="GO" id="GO:0000775">
    <property type="term" value="C:chromosome, centromeric region"/>
    <property type="evidence" value="ECO:0007669"/>
    <property type="project" value="UniProtKB-SubCell"/>
</dbReference>
<organism evidence="8 9">
    <name type="scientific">Diceros bicornis minor</name>
    <name type="common">South-central black rhinoceros</name>
    <dbReference type="NCBI Taxonomy" id="77932"/>
    <lineage>
        <taxon>Eukaryota</taxon>
        <taxon>Metazoa</taxon>
        <taxon>Chordata</taxon>
        <taxon>Craniata</taxon>
        <taxon>Vertebrata</taxon>
        <taxon>Euteleostomi</taxon>
        <taxon>Mammalia</taxon>
        <taxon>Eutheria</taxon>
        <taxon>Laurasiatheria</taxon>
        <taxon>Perissodactyla</taxon>
        <taxon>Rhinocerotidae</taxon>
        <taxon>Diceros</taxon>
    </lineage>
</organism>
<dbReference type="InterPro" id="IPR020993">
    <property type="entry name" value="Centromere_CenpK"/>
</dbReference>
<dbReference type="AlphaFoldDB" id="A0A7J7FGP3"/>
<sequence length="134" mass="16090">MWKMLQMLKKLLKNVKKHETIQKNRETPEIIPLDEDVLVTLGKEEFQKRDMILKWHFLLFSQMEKYKEKLLITWGEFLEDHFPLPDGNISMGYLVSHMIHMSKLPLYIELLLLNGIALRYPEDPTQIRLEAFHQ</sequence>
<comment type="similarity">
    <text evidence="3">Belongs to the CENP-K/MCM22 family.</text>
</comment>
<dbReference type="PANTHER" id="PTHR14401:SF6">
    <property type="entry name" value="CENTROMERE PROTEIN K"/>
    <property type="match status" value="1"/>
</dbReference>
<evidence type="ECO:0000256" key="3">
    <source>
        <dbReference type="ARBA" id="ARBA00005795"/>
    </source>
</evidence>
<keyword evidence="5" id="KW-0175">Coiled coil</keyword>
<dbReference type="GO" id="GO:0000070">
    <property type="term" value="P:mitotic sister chromatid segregation"/>
    <property type="evidence" value="ECO:0007669"/>
    <property type="project" value="TreeGrafter"/>
</dbReference>
<evidence type="ECO:0000256" key="6">
    <source>
        <dbReference type="ARBA" id="ARBA00023242"/>
    </source>
</evidence>
<accession>A0A7J7FGP3</accession>
<evidence type="ECO:0000256" key="2">
    <source>
        <dbReference type="ARBA" id="ARBA00004584"/>
    </source>
</evidence>
<dbReference type="PANTHER" id="PTHR14401">
    <property type="entry name" value="CENTROMERE PROTEIN K"/>
    <property type="match status" value="1"/>
</dbReference>
<evidence type="ECO:0000256" key="1">
    <source>
        <dbReference type="ARBA" id="ARBA00004123"/>
    </source>
</evidence>
<dbReference type="GO" id="GO:0005634">
    <property type="term" value="C:nucleus"/>
    <property type="evidence" value="ECO:0007669"/>
    <property type="project" value="UniProtKB-SubCell"/>
</dbReference>
<protein>
    <submittedName>
        <fullName evidence="8">Uncharacterized protein</fullName>
    </submittedName>
</protein>
<dbReference type="Pfam" id="PF11802">
    <property type="entry name" value="CENP-K"/>
    <property type="match status" value="1"/>
</dbReference>
<evidence type="ECO:0000256" key="5">
    <source>
        <dbReference type="ARBA" id="ARBA00023054"/>
    </source>
</evidence>
<evidence type="ECO:0000256" key="7">
    <source>
        <dbReference type="ARBA" id="ARBA00023328"/>
    </source>
</evidence>
<keyword evidence="6" id="KW-0539">Nucleus</keyword>
<evidence type="ECO:0000256" key="4">
    <source>
        <dbReference type="ARBA" id="ARBA00022454"/>
    </source>
</evidence>
<dbReference type="GO" id="GO:0051382">
    <property type="term" value="P:kinetochore assembly"/>
    <property type="evidence" value="ECO:0007669"/>
    <property type="project" value="InterPro"/>
</dbReference>
<comment type="caution">
    <text evidence="8">The sequence shown here is derived from an EMBL/GenBank/DDBJ whole genome shotgun (WGS) entry which is preliminary data.</text>
</comment>
<evidence type="ECO:0000313" key="9">
    <source>
        <dbReference type="Proteomes" id="UP000551758"/>
    </source>
</evidence>